<dbReference type="PROSITE" id="PS50005">
    <property type="entry name" value="TPR"/>
    <property type="match status" value="1"/>
</dbReference>
<sequence>MKLRPLGFIITSFALMSWLSPLSGAGTKGQPEKDFRGQEMQVAALLREYPRAVSFTPLARDKEGEIRRLFMAVSPLLDRFNLPLDGLFEALQADAKKRLDAKKLTTIERARLAFFVHDYASACALALKAGDTAHQSKHRVVSEVVDALALAAYSAQEMRRFEDARRYLKVAAGETDPKVDLELWADIQASMANLAYLQNDFQFQLAVLREIHQQYSLALGPSHGKTLRYQNELAAALYDQKQDAAAEKEYQEILQRLEKQKNAPPDAILVVRKNLAKVLKSLKRDVDAEVQWRQVIAQLKDSYGGQHEKVIVARNSLAFCLNDQGRYADAEAELVSVMDLARKAYGNDAQATLTARHNLGAFYYDRGRYTEAATQYQILYENEKRVYGPDDPSTLTSYSFLGSCMNDTGKHAKAEEIFKHVLERQLATLPVDALETQATRNNLGIAYREQGKLKEAEEQYRIALSVRERVLGPDHERTLAVRNNLAVLYSSHPEMLGDARKREISELKATLAQLEAQYGRGHANTVPSRSNLASVLESLGQLPDAEKEYRDIHSILIGERGREHPETVKALMSVAINLMRQKRMNESEALFREGYGILEKVLEPEDDQMIVFRHNFVICLANNQKVMEAVQQAELVCQAIRSRPGSNAAMLASMENFIAQTRSTMRPEQNAVGSILQSLSSQGNLQVGTSIPVSGNTLPFQNQTPPEGTISRPLSVTPPTTNAVVPLPASP</sequence>
<feature type="repeat" description="TPR" evidence="1">
    <location>
        <begin position="437"/>
        <end position="470"/>
    </location>
</feature>
<evidence type="ECO:0000256" key="1">
    <source>
        <dbReference type="PROSITE-ProRule" id="PRU00339"/>
    </source>
</evidence>
<dbReference type="SUPFAM" id="SSF48452">
    <property type="entry name" value="TPR-like"/>
    <property type="match status" value="3"/>
</dbReference>
<keyword evidence="5" id="KW-1185">Reference proteome</keyword>
<dbReference type="EMBL" id="FUYE01000014">
    <property type="protein sequence ID" value="SKB02711.1"/>
    <property type="molecule type" value="Genomic_DNA"/>
</dbReference>
<dbReference type="OrthoDB" id="191805at2"/>
<name>A0A1T4YN89_9BACT</name>
<dbReference type="Gene3D" id="1.25.40.10">
    <property type="entry name" value="Tetratricopeptide repeat domain"/>
    <property type="match status" value="3"/>
</dbReference>
<dbReference type="STRING" id="48467.SAMN02745166_03663"/>
<evidence type="ECO:0000313" key="5">
    <source>
        <dbReference type="Proteomes" id="UP000190774"/>
    </source>
</evidence>
<evidence type="ECO:0000256" key="3">
    <source>
        <dbReference type="SAM" id="SignalP"/>
    </source>
</evidence>
<dbReference type="AlphaFoldDB" id="A0A1T4YN89"/>
<keyword evidence="3" id="KW-0732">Signal</keyword>
<feature type="region of interest" description="Disordered" evidence="2">
    <location>
        <begin position="700"/>
        <end position="731"/>
    </location>
</feature>
<feature type="chain" id="PRO_5012482122" evidence="3">
    <location>
        <begin position="26"/>
        <end position="731"/>
    </location>
</feature>
<evidence type="ECO:0000256" key="2">
    <source>
        <dbReference type="SAM" id="MobiDB-lite"/>
    </source>
</evidence>
<protein>
    <submittedName>
        <fullName evidence="4">Uncharacterized conserved protein HemY, contains two TPR repeats</fullName>
    </submittedName>
</protein>
<dbReference type="SMART" id="SM00028">
    <property type="entry name" value="TPR"/>
    <property type="match status" value="7"/>
</dbReference>
<gene>
    <name evidence="4" type="ORF">SAMN02745166_03663</name>
</gene>
<evidence type="ECO:0000313" key="4">
    <source>
        <dbReference type="EMBL" id="SKB02711.1"/>
    </source>
</evidence>
<accession>A0A1T4YN89</accession>
<organism evidence="4 5">
    <name type="scientific">Prosthecobacter debontii</name>
    <dbReference type="NCBI Taxonomy" id="48467"/>
    <lineage>
        <taxon>Bacteria</taxon>
        <taxon>Pseudomonadati</taxon>
        <taxon>Verrucomicrobiota</taxon>
        <taxon>Verrucomicrobiia</taxon>
        <taxon>Verrucomicrobiales</taxon>
        <taxon>Verrucomicrobiaceae</taxon>
        <taxon>Prosthecobacter</taxon>
    </lineage>
</organism>
<dbReference type="Pfam" id="PF13424">
    <property type="entry name" value="TPR_12"/>
    <property type="match status" value="2"/>
</dbReference>
<dbReference type="InterPro" id="IPR011990">
    <property type="entry name" value="TPR-like_helical_dom_sf"/>
</dbReference>
<dbReference type="Proteomes" id="UP000190774">
    <property type="component" value="Unassembled WGS sequence"/>
</dbReference>
<dbReference type="InterPro" id="IPR019734">
    <property type="entry name" value="TPR_rpt"/>
</dbReference>
<dbReference type="PANTHER" id="PTHR46082:SF6">
    <property type="entry name" value="AAA+ ATPASE DOMAIN-CONTAINING PROTEIN-RELATED"/>
    <property type="match status" value="1"/>
</dbReference>
<feature type="signal peptide" evidence="3">
    <location>
        <begin position="1"/>
        <end position="25"/>
    </location>
</feature>
<dbReference type="Pfam" id="PF13374">
    <property type="entry name" value="TPR_10"/>
    <property type="match status" value="1"/>
</dbReference>
<dbReference type="PANTHER" id="PTHR46082">
    <property type="entry name" value="ATP/GTP-BINDING PROTEIN-RELATED"/>
    <property type="match status" value="1"/>
</dbReference>
<keyword evidence="1" id="KW-0802">TPR repeat</keyword>
<proteinExistence type="predicted"/>
<feature type="compositionally biased region" description="Polar residues" evidence="2">
    <location>
        <begin position="700"/>
        <end position="723"/>
    </location>
</feature>
<dbReference type="InterPro" id="IPR053137">
    <property type="entry name" value="NLR-like"/>
</dbReference>
<reference evidence="5" key="1">
    <citation type="submission" date="2017-02" db="EMBL/GenBank/DDBJ databases">
        <authorList>
            <person name="Varghese N."/>
            <person name="Submissions S."/>
        </authorList>
    </citation>
    <scope>NUCLEOTIDE SEQUENCE [LARGE SCALE GENOMIC DNA]</scope>
    <source>
        <strain evidence="5">ATCC 700200</strain>
    </source>
</reference>